<accession>A0AAX3Y6L9</accession>
<evidence type="ECO:0000313" key="2">
    <source>
        <dbReference type="EMBL" id="WLF44365.1"/>
    </source>
</evidence>
<evidence type="ECO:0000313" key="1">
    <source>
        <dbReference type="EMBL" id="MCZ4588238.1"/>
    </source>
</evidence>
<dbReference type="EMBL" id="JAPWIS010000021">
    <property type="protein sequence ID" value="MCZ4588238.1"/>
    <property type="molecule type" value="Genomic_DNA"/>
</dbReference>
<reference evidence="1" key="1">
    <citation type="submission" date="2022-12" db="EMBL/GenBank/DDBJ databases">
        <authorList>
            <person name="Krivoruchko A.V."/>
            <person name="Elkin A."/>
        </authorList>
    </citation>
    <scope>NUCLEOTIDE SEQUENCE</scope>
    <source>
        <strain evidence="1">IEGM 249</strain>
    </source>
</reference>
<name>A0AAX3Y6L9_RHOOP</name>
<sequence length="101" mass="11195">MAAESPLWRKAFDGVERRIGAPLENATSSADFQVFSLKVGRVKKAVIAPVEAVVGFGLHLVGIPSHAEVRVLRRDLIKVQRELLAMRREQAVTERESTDSE</sequence>
<evidence type="ECO:0000313" key="3">
    <source>
        <dbReference type="Proteomes" id="UP001066327"/>
    </source>
</evidence>
<reference evidence="2" key="2">
    <citation type="submission" date="2023-07" db="EMBL/GenBank/DDBJ databases">
        <title>Genomic analysis of Rhodococcus opacus VOC-14 with glycol ethers degradation activity.</title>
        <authorList>
            <person name="Narkevich D.A."/>
            <person name="Hlushen A.M."/>
            <person name="Akhremchuk A.E."/>
            <person name="Sikolenko M.A."/>
            <person name="Valentovich L.N."/>
        </authorList>
    </citation>
    <scope>NUCLEOTIDE SEQUENCE</scope>
    <source>
        <strain evidence="2">VOC-14</strain>
    </source>
</reference>
<proteinExistence type="predicted"/>
<dbReference type="Proteomes" id="UP001066327">
    <property type="component" value="Unassembled WGS sequence"/>
</dbReference>
<gene>
    <name evidence="1" type="ORF">O4328_31965</name>
    <name evidence="2" type="ORF">Q5707_20525</name>
</gene>
<dbReference type="Proteomes" id="UP001231166">
    <property type="component" value="Chromosome"/>
</dbReference>
<dbReference type="RefSeq" id="WP_182624936.1">
    <property type="nucleotide sequence ID" value="NZ_CP130953.1"/>
</dbReference>
<dbReference type="AlphaFoldDB" id="A0AAX3Y6L9"/>
<keyword evidence="3" id="KW-1185">Reference proteome</keyword>
<dbReference type="EMBL" id="CP130953">
    <property type="protein sequence ID" value="WLF44365.1"/>
    <property type="molecule type" value="Genomic_DNA"/>
</dbReference>
<evidence type="ECO:0008006" key="5">
    <source>
        <dbReference type="Google" id="ProtNLM"/>
    </source>
</evidence>
<evidence type="ECO:0000313" key="4">
    <source>
        <dbReference type="Proteomes" id="UP001231166"/>
    </source>
</evidence>
<organism evidence="2 4">
    <name type="scientific">Rhodococcus opacus</name>
    <name type="common">Nocardia opaca</name>
    <dbReference type="NCBI Taxonomy" id="37919"/>
    <lineage>
        <taxon>Bacteria</taxon>
        <taxon>Bacillati</taxon>
        <taxon>Actinomycetota</taxon>
        <taxon>Actinomycetes</taxon>
        <taxon>Mycobacteriales</taxon>
        <taxon>Nocardiaceae</taxon>
        <taxon>Rhodococcus</taxon>
    </lineage>
</organism>
<protein>
    <recommendedName>
        <fullName evidence="5">Polyhydroxyalkanoic acid synthase</fullName>
    </recommendedName>
</protein>